<dbReference type="Proteomes" id="UP000319160">
    <property type="component" value="Unassembled WGS sequence"/>
</dbReference>
<evidence type="ECO:0000313" key="2">
    <source>
        <dbReference type="Proteomes" id="UP000319160"/>
    </source>
</evidence>
<comment type="caution">
    <text evidence="1">The sequence shown here is derived from an EMBL/GenBank/DDBJ whole genome shotgun (WGS) entry which is preliminary data.</text>
</comment>
<keyword evidence="2" id="KW-1185">Reference proteome</keyword>
<gene>
    <name evidence="1" type="ORF">FHL15_000071</name>
</gene>
<proteinExistence type="predicted"/>
<dbReference type="EMBL" id="VFLP01000001">
    <property type="protein sequence ID" value="TRX98729.1"/>
    <property type="molecule type" value="Genomic_DNA"/>
</dbReference>
<organism evidence="1 2">
    <name type="scientific">Xylaria flabelliformis</name>
    <dbReference type="NCBI Taxonomy" id="2512241"/>
    <lineage>
        <taxon>Eukaryota</taxon>
        <taxon>Fungi</taxon>
        <taxon>Dikarya</taxon>
        <taxon>Ascomycota</taxon>
        <taxon>Pezizomycotina</taxon>
        <taxon>Sordariomycetes</taxon>
        <taxon>Xylariomycetidae</taxon>
        <taxon>Xylariales</taxon>
        <taxon>Xylariaceae</taxon>
        <taxon>Xylaria</taxon>
    </lineage>
</organism>
<name>A0A553IEU9_9PEZI</name>
<protein>
    <submittedName>
        <fullName evidence="1">Uncharacterized protein</fullName>
    </submittedName>
</protein>
<accession>A0A553IEU9</accession>
<evidence type="ECO:0000313" key="1">
    <source>
        <dbReference type="EMBL" id="TRX98729.1"/>
    </source>
</evidence>
<reference evidence="2" key="1">
    <citation type="submission" date="2019-06" db="EMBL/GenBank/DDBJ databases">
        <title>Draft genome sequence of the griseofulvin-producing fungus Xylaria cubensis strain G536.</title>
        <authorList>
            <person name="Mead M.E."/>
            <person name="Raja H.A."/>
            <person name="Steenwyk J.L."/>
            <person name="Knowles S.L."/>
            <person name="Oberlies N.H."/>
            <person name="Rokas A."/>
        </authorList>
    </citation>
    <scope>NUCLEOTIDE SEQUENCE [LARGE SCALE GENOMIC DNA]</scope>
    <source>
        <strain evidence="2">G536</strain>
    </source>
</reference>
<dbReference type="AlphaFoldDB" id="A0A553IEU9"/>
<sequence>MPEFTSAASGTIQSCRGHAAVPPNLGYVTPLDEVLLKNDVFEDSGLNTELNIIVKMVHFSIPISVIPESVSSGTNFTVARLVSSTLLAVPQDCRLQTADRTLSKNWNVGPETIESGVQQHVDMDMGFKALTCWVVTAAVKPGIQFSDRKLVEGPALLTEVMQYLRSIYLPTYLYYVDKKCRDRMDRYDVEG</sequence>